<dbReference type="GO" id="GO:0015627">
    <property type="term" value="C:type II protein secretion system complex"/>
    <property type="evidence" value="ECO:0007669"/>
    <property type="project" value="TreeGrafter"/>
</dbReference>
<protein>
    <submittedName>
        <fullName evidence="3">Helix-hairpin-helix domain-containing protein</fullName>
    </submittedName>
</protein>
<keyword evidence="4" id="KW-1185">Reference proteome</keyword>
<feature type="chain" id="PRO_5030970348" evidence="2">
    <location>
        <begin position="22"/>
        <end position="134"/>
    </location>
</feature>
<organism evidence="3 4">
    <name type="scientific">Rugamonas brunnea</name>
    <dbReference type="NCBI Taxonomy" id="2758569"/>
    <lineage>
        <taxon>Bacteria</taxon>
        <taxon>Pseudomonadati</taxon>
        <taxon>Pseudomonadota</taxon>
        <taxon>Betaproteobacteria</taxon>
        <taxon>Burkholderiales</taxon>
        <taxon>Oxalobacteraceae</taxon>
        <taxon>Telluria group</taxon>
        <taxon>Rugamonas</taxon>
    </lineage>
</organism>
<gene>
    <name evidence="3" type="ORF">H3H37_08360</name>
</gene>
<proteinExistence type="predicted"/>
<sequence length="134" mass="13595">MFKKLLLAVATLIATMSFAFAQVDVNKADAAALDSVKGIGPAKSKAIIEERTKGGDFKDWADLEKRVKGIGEKNSIKLSEAGLQVNGKSKEGAPAKPMAASSKPAAAAKGAKSMPASASAMASGSASADSKAKK</sequence>
<dbReference type="SUPFAM" id="SSF47781">
    <property type="entry name" value="RuvA domain 2-like"/>
    <property type="match status" value="1"/>
</dbReference>
<dbReference type="GO" id="GO:0015628">
    <property type="term" value="P:protein secretion by the type II secretion system"/>
    <property type="evidence" value="ECO:0007669"/>
    <property type="project" value="TreeGrafter"/>
</dbReference>
<dbReference type="EMBL" id="JACEZT010000004">
    <property type="protein sequence ID" value="MBA5637066.1"/>
    <property type="molecule type" value="Genomic_DNA"/>
</dbReference>
<dbReference type="Pfam" id="PF12836">
    <property type="entry name" value="HHH_3"/>
    <property type="match status" value="1"/>
</dbReference>
<evidence type="ECO:0000313" key="3">
    <source>
        <dbReference type="EMBL" id="MBA5637066.1"/>
    </source>
</evidence>
<dbReference type="InterPro" id="IPR051675">
    <property type="entry name" value="Endo/Exo/Phosphatase_dom_1"/>
</dbReference>
<reference evidence="3 4" key="1">
    <citation type="submission" date="2020-07" db="EMBL/GenBank/DDBJ databases">
        <title>Novel species isolated from subtropical streams in China.</title>
        <authorList>
            <person name="Lu H."/>
        </authorList>
    </citation>
    <scope>NUCLEOTIDE SEQUENCE [LARGE SCALE GENOMIC DNA]</scope>
    <source>
        <strain evidence="3 4">LX20W</strain>
    </source>
</reference>
<evidence type="ECO:0000256" key="1">
    <source>
        <dbReference type="SAM" id="MobiDB-lite"/>
    </source>
</evidence>
<comment type="caution">
    <text evidence="3">The sequence shown here is derived from an EMBL/GenBank/DDBJ whole genome shotgun (WGS) entry which is preliminary data.</text>
</comment>
<dbReference type="InterPro" id="IPR010994">
    <property type="entry name" value="RuvA_2-like"/>
</dbReference>
<dbReference type="PANTHER" id="PTHR21180:SF32">
    <property type="entry name" value="ENDONUCLEASE_EXONUCLEASE_PHOSPHATASE FAMILY DOMAIN-CONTAINING PROTEIN 1"/>
    <property type="match status" value="1"/>
</dbReference>
<dbReference type="RefSeq" id="WP_182161332.1">
    <property type="nucleotide sequence ID" value="NZ_JACEZT010000004.1"/>
</dbReference>
<feature type="region of interest" description="Disordered" evidence="1">
    <location>
        <begin position="81"/>
        <end position="134"/>
    </location>
</feature>
<dbReference type="Proteomes" id="UP000534388">
    <property type="component" value="Unassembled WGS sequence"/>
</dbReference>
<dbReference type="PANTHER" id="PTHR21180">
    <property type="entry name" value="ENDONUCLEASE/EXONUCLEASE/PHOSPHATASE FAMILY DOMAIN-CONTAINING PROTEIN 1"/>
    <property type="match status" value="1"/>
</dbReference>
<evidence type="ECO:0000256" key="2">
    <source>
        <dbReference type="SAM" id="SignalP"/>
    </source>
</evidence>
<feature type="signal peptide" evidence="2">
    <location>
        <begin position="1"/>
        <end position="21"/>
    </location>
</feature>
<evidence type="ECO:0000313" key="4">
    <source>
        <dbReference type="Proteomes" id="UP000534388"/>
    </source>
</evidence>
<dbReference type="AlphaFoldDB" id="A0A7W2ER26"/>
<keyword evidence="2" id="KW-0732">Signal</keyword>
<feature type="compositionally biased region" description="Low complexity" evidence="1">
    <location>
        <begin position="94"/>
        <end position="134"/>
    </location>
</feature>
<accession>A0A7W2ER26</accession>
<name>A0A7W2ER26_9BURK</name>
<dbReference type="Gene3D" id="1.10.150.320">
    <property type="entry name" value="Photosystem II 12 kDa extrinsic protein"/>
    <property type="match status" value="1"/>
</dbReference>